<name>A0A839TZG5_9HYPH</name>
<evidence type="ECO:0000256" key="1">
    <source>
        <dbReference type="SAM" id="MobiDB-lite"/>
    </source>
</evidence>
<proteinExistence type="predicted"/>
<sequence>MSTNSERHVPPSRARRHFLGLTFAIGARVAAASAAAMIIPSLPAQAKGKGWWGKHGGNDNSGRGPKGGGGGNNCFLRGTSIMTPAGETPIEELGIGDLVETVRGETLAIKWIGRRLYKKSGSSWPKSMTPIRVSRQALDQRTPHRDLYLSPNHALFIDGVLIRVKELVNGISIVPALPAEQENIEYFQIVFDTHEVILAEGAPAETFLFRSNNHENFTNFAEYDRLYPADGPRPAMTPFAPVVGYEGGRRHLKALLLLGVSPFVQLRDPVRDIYERIAVRAGQLVS</sequence>
<feature type="region of interest" description="Disordered" evidence="1">
    <location>
        <begin position="49"/>
        <end position="72"/>
    </location>
</feature>
<dbReference type="InterPro" id="IPR006141">
    <property type="entry name" value="Intein_N"/>
</dbReference>
<dbReference type="Gene3D" id="2.170.16.10">
    <property type="entry name" value="Hedgehog/Intein (Hint) domain"/>
    <property type="match status" value="1"/>
</dbReference>
<keyword evidence="4" id="KW-1185">Reference proteome</keyword>
<feature type="domain" description="Hedgehog/Intein (Hint)" evidence="2">
    <location>
        <begin position="74"/>
        <end position="208"/>
    </location>
</feature>
<organism evidence="3 4">
    <name type="scientific">Phyllobacterium trifolii</name>
    <dbReference type="NCBI Taxonomy" id="300193"/>
    <lineage>
        <taxon>Bacteria</taxon>
        <taxon>Pseudomonadati</taxon>
        <taxon>Pseudomonadota</taxon>
        <taxon>Alphaproteobacteria</taxon>
        <taxon>Hyphomicrobiales</taxon>
        <taxon>Phyllobacteriaceae</taxon>
        <taxon>Phyllobacterium</taxon>
    </lineage>
</organism>
<comment type="caution">
    <text evidence="3">The sequence shown here is derived from an EMBL/GenBank/DDBJ whole genome shotgun (WGS) entry which is preliminary data.</text>
</comment>
<evidence type="ECO:0000313" key="4">
    <source>
        <dbReference type="Proteomes" id="UP000554520"/>
    </source>
</evidence>
<dbReference type="PROSITE" id="PS51318">
    <property type="entry name" value="TAT"/>
    <property type="match status" value="1"/>
</dbReference>
<accession>A0A839TZG5</accession>
<dbReference type="PROSITE" id="PS50817">
    <property type="entry name" value="INTEIN_N_TER"/>
    <property type="match status" value="1"/>
</dbReference>
<dbReference type="RefSeq" id="WP_112527951.1">
    <property type="nucleotide sequence ID" value="NZ_JACHXN010000001.1"/>
</dbReference>
<gene>
    <name evidence="3" type="ORF">FHS21_000399</name>
</gene>
<dbReference type="Pfam" id="PF13403">
    <property type="entry name" value="Hint_2"/>
    <property type="match status" value="1"/>
</dbReference>
<evidence type="ECO:0000313" key="3">
    <source>
        <dbReference type="EMBL" id="MBB3144016.1"/>
    </source>
</evidence>
<dbReference type="EMBL" id="JACHXN010000001">
    <property type="protein sequence ID" value="MBB3144016.1"/>
    <property type="molecule type" value="Genomic_DNA"/>
</dbReference>
<protein>
    <recommendedName>
        <fullName evidence="2">Hedgehog/Intein (Hint) domain-containing protein</fullName>
    </recommendedName>
</protein>
<dbReference type="Proteomes" id="UP000554520">
    <property type="component" value="Unassembled WGS sequence"/>
</dbReference>
<dbReference type="GO" id="GO:0016539">
    <property type="term" value="P:intein-mediated protein splicing"/>
    <property type="evidence" value="ECO:0007669"/>
    <property type="project" value="InterPro"/>
</dbReference>
<dbReference type="InterPro" id="IPR036844">
    <property type="entry name" value="Hint_dom_sf"/>
</dbReference>
<evidence type="ECO:0000259" key="2">
    <source>
        <dbReference type="Pfam" id="PF13403"/>
    </source>
</evidence>
<dbReference type="AlphaFoldDB" id="A0A839TZG5"/>
<reference evidence="3 4" key="1">
    <citation type="submission" date="2020-08" db="EMBL/GenBank/DDBJ databases">
        <title>Genomic Encyclopedia of Type Strains, Phase III (KMG-III): the genomes of soil and plant-associated and newly described type strains.</title>
        <authorList>
            <person name="Whitman W."/>
        </authorList>
    </citation>
    <scope>NUCLEOTIDE SEQUENCE [LARGE SCALE GENOMIC DNA]</scope>
    <source>
        <strain evidence="3 4">CECT 7015</strain>
    </source>
</reference>
<dbReference type="SUPFAM" id="SSF51294">
    <property type="entry name" value="Hedgehog/intein (Hint) domain"/>
    <property type="match status" value="1"/>
</dbReference>
<dbReference type="InterPro" id="IPR006311">
    <property type="entry name" value="TAT_signal"/>
</dbReference>
<dbReference type="InterPro" id="IPR028992">
    <property type="entry name" value="Hedgehog/Intein_dom"/>
</dbReference>